<gene>
    <name evidence="7" type="ORF">M9Y10_005000</name>
</gene>
<dbReference type="Gene3D" id="3.30.160.60">
    <property type="entry name" value="Classic Zinc Finger"/>
    <property type="match status" value="1"/>
</dbReference>
<keyword evidence="3" id="KW-0862">Zinc</keyword>
<keyword evidence="8" id="KW-1185">Reference proteome</keyword>
<evidence type="ECO:0000256" key="2">
    <source>
        <dbReference type="ARBA" id="ARBA00022771"/>
    </source>
</evidence>
<evidence type="ECO:0000256" key="4">
    <source>
        <dbReference type="ARBA" id="ARBA00023242"/>
    </source>
</evidence>
<evidence type="ECO:0000256" key="1">
    <source>
        <dbReference type="ARBA" id="ARBA00022723"/>
    </source>
</evidence>
<feature type="compositionally biased region" description="Basic and acidic residues" evidence="5">
    <location>
        <begin position="25"/>
        <end position="38"/>
    </location>
</feature>
<feature type="domain" description="C2H2-type" evidence="6">
    <location>
        <begin position="82"/>
        <end position="104"/>
    </location>
</feature>
<dbReference type="PROSITE" id="PS00028">
    <property type="entry name" value="ZINC_FINGER_C2H2_1"/>
    <property type="match status" value="1"/>
</dbReference>
<comment type="caution">
    <text evidence="7">The sequence shown here is derived from an EMBL/GenBank/DDBJ whole genome shotgun (WGS) entry which is preliminary data.</text>
</comment>
<evidence type="ECO:0000259" key="6">
    <source>
        <dbReference type="PROSITE" id="PS00028"/>
    </source>
</evidence>
<dbReference type="InterPro" id="IPR040107">
    <property type="entry name" value="Snu23"/>
</dbReference>
<protein>
    <submittedName>
        <fullName evidence="7">Zinc finger, matrin-type 2</fullName>
    </submittedName>
</protein>
<dbReference type="InterPro" id="IPR013087">
    <property type="entry name" value="Znf_C2H2_type"/>
</dbReference>
<keyword evidence="4" id="KW-0539">Nucleus</keyword>
<evidence type="ECO:0000256" key="5">
    <source>
        <dbReference type="SAM" id="MobiDB-lite"/>
    </source>
</evidence>
<dbReference type="SUPFAM" id="SSF57667">
    <property type="entry name" value="beta-beta-alpha zinc fingers"/>
    <property type="match status" value="1"/>
</dbReference>
<proteinExistence type="predicted"/>
<dbReference type="InterPro" id="IPR036236">
    <property type="entry name" value="Znf_C2H2_sf"/>
</dbReference>
<dbReference type="SMART" id="SM00451">
    <property type="entry name" value="ZnF_U1"/>
    <property type="match status" value="1"/>
</dbReference>
<keyword evidence="1" id="KW-0479">Metal-binding</keyword>
<evidence type="ECO:0000256" key="3">
    <source>
        <dbReference type="ARBA" id="ARBA00022833"/>
    </source>
</evidence>
<accession>A0ABR2JKF6</accession>
<organism evidence="7 8">
    <name type="scientific">Tritrichomonas musculus</name>
    <dbReference type="NCBI Taxonomy" id="1915356"/>
    <lineage>
        <taxon>Eukaryota</taxon>
        <taxon>Metamonada</taxon>
        <taxon>Parabasalia</taxon>
        <taxon>Tritrichomonadida</taxon>
        <taxon>Tritrichomonadidae</taxon>
        <taxon>Tritrichomonas</taxon>
    </lineage>
</organism>
<keyword evidence="2" id="KW-0863">Zinc-finger</keyword>
<dbReference type="EMBL" id="JAPFFF010000011">
    <property type="protein sequence ID" value="KAK8878235.1"/>
    <property type="molecule type" value="Genomic_DNA"/>
</dbReference>
<evidence type="ECO:0000313" key="8">
    <source>
        <dbReference type="Proteomes" id="UP001470230"/>
    </source>
</evidence>
<evidence type="ECO:0000313" key="7">
    <source>
        <dbReference type="EMBL" id="KAK8878235.1"/>
    </source>
</evidence>
<name>A0ABR2JKF6_9EUKA</name>
<dbReference type="InterPro" id="IPR003604">
    <property type="entry name" value="Matrin/U1-like-C_Znf_C2H2"/>
</dbReference>
<sequence>MTKRDEYGRYVWDEAVFNKKFEERMKSEKEKKEAKKALESQQTGPLKHLTTRTDFVDLSHGVNKRKVIGDDVPLDKIGQFSCPVCQLYFRDSSKYLKHLNSPEHNKKLGMSMQVAPTTDGQVALRIQQWEDFYARGIEVPPIFREATAAEIGYGEDIQNNMNDDKDTKPTSV</sequence>
<feature type="region of interest" description="Disordered" evidence="5">
    <location>
        <begin position="25"/>
        <end position="45"/>
    </location>
</feature>
<dbReference type="PANTHER" id="PTHR45986">
    <property type="entry name" value="ZINC FINGER MATRIN-TYPE PROTEIN 2"/>
    <property type="match status" value="1"/>
</dbReference>
<dbReference type="Proteomes" id="UP001470230">
    <property type="component" value="Unassembled WGS sequence"/>
</dbReference>
<dbReference type="PANTHER" id="PTHR45986:SF1">
    <property type="entry name" value="ZINC FINGER MATRIN-TYPE PROTEIN 2"/>
    <property type="match status" value="1"/>
</dbReference>
<reference evidence="7 8" key="1">
    <citation type="submission" date="2024-04" db="EMBL/GenBank/DDBJ databases">
        <title>Tritrichomonas musculus Genome.</title>
        <authorList>
            <person name="Alves-Ferreira E."/>
            <person name="Grigg M."/>
            <person name="Lorenzi H."/>
            <person name="Galac M."/>
        </authorList>
    </citation>
    <scope>NUCLEOTIDE SEQUENCE [LARGE SCALE GENOMIC DNA]</scope>
    <source>
        <strain evidence="7 8">EAF2021</strain>
    </source>
</reference>